<keyword evidence="1" id="KW-1133">Transmembrane helix</keyword>
<protein>
    <submittedName>
        <fullName evidence="2">Uncharacterized protein</fullName>
    </submittedName>
</protein>
<evidence type="ECO:0000256" key="1">
    <source>
        <dbReference type="SAM" id="Phobius"/>
    </source>
</evidence>
<gene>
    <name evidence="2" type="ORF">HZI73_14140</name>
</gene>
<dbReference type="Proteomes" id="UP000683246">
    <property type="component" value="Chromosome"/>
</dbReference>
<keyword evidence="3" id="KW-1185">Reference proteome</keyword>
<keyword evidence="1" id="KW-0812">Transmembrane</keyword>
<evidence type="ECO:0000313" key="3">
    <source>
        <dbReference type="Proteomes" id="UP000683246"/>
    </source>
</evidence>
<dbReference type="RefSeq" id="WP_212694041.1">
    <property type="nucleotide sequence ID" value="NZ_CP058649.1"/>
</dbReference>
<sequence>MHGLTKRTYLSKDQVKRGILIGAYVLLSPFLFVLKGLPPLIYYLLILTYCAMGYMVLMQIIDAVIGLNKRLKLWELRKHLRKNNGC</sequence>
<name>A0A8J8MKV5_9FIRM</name>
<feature type="transmembrane region" description="Helical" evidence="1">
    <location>
        <begin position="40"/>
        <end position="67"/>
    </location>
</feature>
<dbReference type="EMBL" id="CP058649">
    <property type="protein sequence ID" value="QUI23359.1"/>
    <property type="molecule type" value="Genomic_DNA"/>
</dbReference>
<feature type="transmembrane region" description="Helical" evidence="1">
    <location>
        <begin position="15"/>
        <end position="34"/>
    </location>
</feature>
<accession>A0A8J8MKV5</accession>
<evidence type="ECO:0000313" key="2">
    <source>
        <dbReference type="EMBL" id="QUI23359.1"/>
    </source>
</evidence>
<proteinExistence type="predicted"/>
<keyword evidence="1" id="KW-0472">Membrane</keyword>
<dbReference type="KEGG" id="vpy:HZI73_14140"/>
<dbReference type="AlphaFoldDB" id="A0A8J8MKV5"/>
<reference evidence="2" key="1">
    <citation type="submission" date="2020-07" db="EMBL/GenBank/DDBJ databases">
        <title>Vallitalea pronyensis genome.</title>
        <authorList>
            <person name="Postec A."/>
        </authorList>
    </citation>
    <scope>NUCLEOTIDE SEQUENCE</scope>
    <source>
        <strain evidence="2">FatNI3</strain>
    </source>
</reference>
<organism evidence="2 3">
    <name type="scientific">Vallitalea pronyensis</name>
    <dbReference type="NCBI Taxonomy" id="1348613"/>
    <lineage>
        <taxon>Bacteria</taxon>
        <taxon>Bacillati</taxon>
        <taxon>Bacillota</taxon>
        <taxon>Clostridia</taxon>
        <taxon>Lachnospirales</taxon>
        <taxon>Vallitaleaceae</taxon>
        <taxon>Vallitalea</taxon>
    </lineage>
</organism>